<dbReference type="InterPro" id="IPR002523">
    <property type="entry name" value="MgTranspt_CorA/ZnTranspt_ZntB"/>
</dbReference>
<feature type="transmembrane region" description="Helical" evidence="6">
    <location>
        <begin position="587"/>
        <end position="606"/>
    </location>
</feature>
<dbReference type="RefSeq" id="XP_043170396.1">
    <property type="nucleotide sequence ID" value="XM_043314461.1"/>
</dbReference>
<accession>A0A8J2N1B4</accession>
<organism evidence="7 8">
    <name type="scientific">Alternaria atra</name>
    <dbReference type="NCBI Taxonomy" id="119953"/>
    <lineage>
        <taxon>Eukaryota</taxon>
        <taxon>Fungi</taxon>
        <taxon>Dikarya</taxon>
        <taxon>Ascomycota</taxon>
        <taxon>Pezizomycotina</taxon>
        <taxon>Dothideomycetes</taxon>
        <taxon>Pleosporomycetidae</taxon>
        <taxon>Pleosporales</taxon>
        <taxon>Pleosporineae</taxon>
        <taxon>Pleosporaceae</taxon>
        <taxon>Alternaria</taxon>
        <taxon>Alternaria sect. Ulocladioides</taxon>
    </lineage>
</organism>
<evidence type="ECO:0000256" key="2">
    <source>
        <dbReference type="ARBA" id="ARBA00022692"/>
    </source>
</evidence>
<dbReference type="GO" id="GO:0046873">
    <property type="term" value="F:metal ion transmembrane transporter activity"/>
    <property type="evidence" value="ECO:0007669"/>
    <property type="project" value="InterPro"/>
</dbReference>
<evidence type="ECO:0000256" key="5">
    <source>
        <dbReference type="SAM" id="MobiDB-lite"/>
    </source>
</evidence>
<dbReference type="OrthoDB" id="5428055at2759"/>
<dbReference type="Gene3D" id="1.20.58.340">
    <property type="entry name" value="Magnesium transport protein CorA, transmembrane region"/>
    <property type="match status" value="1"/>
</dbReference>
<feature type="transmembrane region" description="Helical" evidence="6">
    <location>
        <begin position="554"/>
        <end position="575"/>
    </location>
</feature>
<dbReference type="GO" id="GO:0016020">
    <property type="term" value="C:membrane"/>
    <property type="evidence" value="ECO:0007669"/>
    <property type="project" value="UniProtKB-SubCell"/>
</dbReference>
<dbReference type="SUPFAM" id="SSF144083">
    <property type="entry name" value="Magnesium transport protein CorA, transmembrane region"/>
    <property type="match status" value="1"/>
</dbReference>
<evidence type="ECO:0000256" key="3">
    <source>
        <dbReference type="ARBA" id="ARBA00022989"/>
    </source>
</evidence>
<comment type="subcellular location">
    <subcellularLocation>
        <location evidence="1">Membrane</location>
        <topology evidence="1">Multi-pass membrane protein</topology>
    </subcellularLocation>
</comment>
<dbReference type="GeneID" id="67018769"/>
<dbReference type="EMBL" id="CAJRGZ010000019">
    <property type="protein sequence ID" value="CAG5165761.1"/>
    <property type="molecule type" value="Genomic_DNA"/>
</dbReference>
<keyword evidence="3 6" id="KW-1133">Transmembrane helix</keyword>
<reference evidence="7" key="1">
    <citation type="submission" date="2021-05" db="EMBL/GenBank/DDBJ databases">
        <authorList>
            <person name="Stam R."/>
        </authorList>
    </citation>
    <scope>NUCLEOTIDE SEQUENCE</scope>
    <source>
        <strain evidence="7">CS162</strain>
    </source>
</reference>
<protein>
    <submittedName>
        <fullName evidence="7">Uncharacterized protein</fullName>
    </submittedName>
</protein>
<evidence type="ECO:0000256" key="6">
    <source>
        <dbReference type="SAM" id="Phobius"/>
    </source>
</evidence>
<dbReference type="Pfam" id="PF01544">
    <property type="entry name" value="CorA"/>
    <property type="match status" value="1"/>
</dbReference>
<gene>
    <name evidence="7" type="ORF">ALTATR162_LOCUS6836</name>
</gene>
<dbReference type="InterPro" id="IPR045863">
    <property type="entry name" value="CorA_TM1_TM2"/>
</dbReference>
<dbReference type="AlphaFoldDB" id="A0A8J2N1B4"/>
<keyword evidence="4 6" id="KW-0472">Membrane</keyword>
<evidence type="ECO:0000256" key="1">
    <source>
        <dbReference type="ARBA" id="ARBA00004141"/>
    </source>
</evidence>
<keyword evidence="2 6" id="KW-0812">Transmembrane</keyword>
<sequence length="680" mass="77158">MTELPPQSPQDTGLKPADACPRFKDKPYLQCLETLEDSFPALKSFLEKLANEEEPGRKVVNQHYLAKHGRTPGRCYCLKFDDKSDSVVDEGVFESASALRTYLVKKPATKSREGKHRRLFILEDMEPDYVDALGHHLGVDPLVFSEQMNTWNFTDSWSIPHRGLPSMSIPGQSFTLRYYELRTLLDPKSVDVLSLQTSLAVNRRRYERWRDIDIPSLGKPDRRHAFVRRCASFWTSQNSLPDGTPDGLGWDDATVAVILVDPAFAHPCEAPPTRPANGSTTAGTAETDVAKFNGIKLDPITLKTLDDCLILQAKKPFKSRSALWRAQDWGVTHPLRGTPHRSWPYHNGCSTLAPLMFSEIGMGAKEANISIFQNRRNLTSAMDEMVFYWTKLATPDLIKETNRKSSNAAFYLLKHVAQHWVNQLELMNTTIAKAEWFSDDYQAQIDDNLSRQKWKNDLLKINEIAKDINYMRRHLNHFWRAMYLNLERLGVQLGSEGVDEKASLALQGAQKDFITIHTRMQPLRDRAEALNSVSNDLANLRAAFRGVADGEFSLRLSLFASVVFPLTLLAGIFSMGDDFLPGKPQFWKLWAIGLPICVTVALGLVYGKRPWAVGIDIFDYTRSWLKHFGLSESKNDKAAQKQAKNTVKAHKTKDSLPVEKEVLKKRTIRRNRDEEHGDTE</sequence>
<dbReference type="Proteomes" id="UP000676310">
    <property type="component" value="Unassembled WGS sequence"/>
</dbReference>
<feature type="region of interest" description="Disordered" evidence="5">
    <location>
        <begin position="635"/>
        <end position="654"/>
    </location>
</feature>
<evidence type="ECO:0000313" key="7">
    <source>
        <dbReference type="EMBL" id="CAG5165761.1"/>
    </source>
</evidence>
<name>A0A8J2N1B4_9PLEO</name>
<keyword evidence="8" id="KW-1185">Reference proteome</keyword>
<comment type="caution">
    <text evidence="7">The sequence shown here is derived from an EMBL/GenBank/DDBJ whole genome shotgun (WGS) entry which is preliminary data.</text>
</comment>
<proteinExistence type="predicted"/>
<evidence type="ECO:0000313" key="8">
    <source>
        <dbReference type="Proteomes" id="UP000676310"/>
    </source>
</evidence>
<evidence type="ECO:0000256" key="4">
    <source>
        <dbReference type="ARBA" id="ARBA00023136"/>
    </source>
</evidence>